<evidence type="ECO:0000256" key="3">
    <source>
        <dbReference type="ARBA" id="ARBA00022679"/>
    </source>
</evidence>
<evidence type="ECO:0000256" key="9">
    <source>
        <dbReference type="PIRSR" id="PIRSR630616-3"/>
    </source>
</evidence>
<comment type="similarity">
    <text evidence="10">Belongs to the protein kinase superfamily. Ser/Thr protein kinase family. Aurora subfamily.</text>
</comment>
<dbReference type="GO" id="GO:0004674">
    <property type="term" value="F:protein serine/threonine kinase activity"/>
    <property type="evidence" value="ECO:0007669"/>
    <property type="project" value="UniProtKB-KW"/>
</dbReference>
<keyword evidence="6 8" id="KW-0067">ATP-binding</keyword>
<dbReference type="PANTHER" id="PTHR24350">
    <property type="entry name" value="SERINE/THREONINE-PROTEIN KINASE IAL-RELATED"/>
    <property type="match status" value="1"/>
</dbReference>
<dbReference type="Pfam" id="PF00069">
    <property type="entry name" value="Pkinase"/>
    <property type="match status" value="1"/>
</dbReference>
<dbReference type="PROSITE" id="PS50011">
    <property type="entry name" value="PROTEIN_KINASE_DOM"/>
    <property type="match status" value="1"/>
</dbReference>
<dbReference type="PROSITE" id="PS00108">
    <property type="entry name" value="PROTEIN_KINASE_ST"/>
    <property type="match status" value="1"/>
</dbReference>
<dbReference type="InterPro" id="IPR011009">
    <property type="entry name" value="Kinase-like_dom_sf"/>
</dbReference>
<name>A0AA36I7I1_9DINO</name>
<dbReference type="Gene3D" id="1.10.510.10">
    <property type="entry name" value="Transferase(Phosphotransferase) domain 1"/>
    <property type="match status" value="1"/>
</dbReference>
<dbReference type="SMART" id="SM00220">
    <property type="entry name" value="S_TKc"/>
    <property type="match status" value="1"/>
</dbReference>
<dbReference type="FunFam" id="1.10.510.10:FF:000571">
    <property type="entry name" value="Maternal embryonic leucine zipper kinase"/>
    <property type="match status" value="1"/>
</dbReference>
<dbReference type="EMBL" id="CAUJNA010000907">
    <property type="protein sequence ID" value="CAJ1382482.1"/>
    <property type="molecule type" value="Genomic_DNA"/>
</dbReference>
<dbReference type="InterPro" id="IPR000719">
    <property type="entry name" value="Prot_kinase_dom"/>
</dbReference>
<feature type="active site" description="Proton acceptor" evidence="7">
    <location>
        <position position="265"/>
    </location>
</feature>
<comment type="subunit">
    <text evidence="1">Monomer.</text>
</comment>
<comment type="catalytic activity">
    <reaction evidence="10">
        <text>L-threonyl-[protein] + ATP = O-phospho-L-threonyl-[protein] + ADP + H(+)</text>
        <dbReference type="Rhea" id="RHEA:46608"/>
        <dbReference type="Rhea" id="RHEA-COMP:11060"/>
        <dbReference type="Rhea" id="RHEA-COMP:11605"/>
        <dbReference type="ChEBI" id="CHEBI:15378"/>
        <dbReference type="ChEBI" id="CHEBI:30013"/>
        <dbReference type="ChEBI" id="CHEBI:30616"/>
        <dbReference type="ChEBI" id="CHEBI:61977"/>
        <dbReference type="ChEBI" id="CHEBI:456216"/>
        <dbReference type="EC" id="2.7.11.1"/>
    </reaction>
</comment>
<dbReference type="InterPro" id="IPR030616">
    <property type="entry name" value="Aur-like"/>
</dbReference>
<gene>
    <name evidence="13" type="ORF">EVOR1521_LOCUS9845</name>
</gene>
<feature type="binding site" evidence="8">
    <location>
        <begin position="220"/>
        <end position="222"/>
    </location>
    <ligand>
        <name>ATP</name>
        <dbReference type="ChEBI" id="CHEBI:30616"/>
    </ligand>
</feature>
<keyword evidence="3 10" id="KW-0808">Transferase</keyword>
<keyword evidence="4 8" id="KW-0547">Nucleotide-binding</keyword>
<keyword evidence="2 10" id="KW-0723">Serine/threonine-protein kinase</keyword>
<dbReference type="InterPro" id="IPR008271">
    <property type="entry name" value="Ser/Thr_kinase_AS"/>
</dbReference>
<dbReference type="SUPFAM" id="SSF56112">
    <property type="entry name" value="Protein kinase-like (PK-like)"/>
    <property type="match status" value="1"/>
</dbReference>
<evidence type="ECO:0000259" key="12">
    <source>
        <dbReference type="PROSITE" id="PS50011"/>
    </source>
</evidence>
<feature type="domain" description="Protein kinase" evidence="12">
    <location>
        <begin position="142"/>
        <end position="391"/>
    </location>
</feature>
<comment type="caution">
    <text evidence="13">The sequence shown here is derived from an EMBL/GenBank/DDBJ whole genome shotgun (WGS) entry which is preliminary data.</text>
</comment>
<feature type="region of interest" description="Disordered" evidence="11">
    <location>
        <begin position="560"/>
        <end position="628"/>
    </location>
</feature>
<evidence type="ECO:0000256" key="5">
    <source>
        <dbReference type="ARBA" id="ARBA00022777"/>
    </source>
</evidence>
<keyword evidence="5 10" id="KW-0418">Kinase</keyword>
<comment type="catalytic activity">
    <reaction evidence="10">
        <text>L-seryl-[protein] + ATP = O-phospho-L-seryl-[protein] + ADP + H(+)</text>
        <dbReference type="Rhea" id="RHEA:17989"/>
        <dbReference type="Rhea" id="RHEA-COMP:9863"/>
        <dbReference type="Rhea" id="RHEA-COMP:11604"/>
        <dbReference type="ChEBI" id="CHEBI:15378"/>
        <dbReference type="ChEBI" id="CHEBI:29999"/>
        <dbReference type="ChEBI" id="CHEBI:30616"/>
        <dbReference type="ChEBI" id="CHEBI:83421"/>
        <dbReference type="ChEBI" id="CHEBI:456216"/>
        <dbReference type="EC" id="2.7.11.1"/>
    </reaction>
</comment>
<feature type="cross-link" description="Glycyl lysine isopeptide (Lys-Gly) (interchain with G-Cter in SUMO2)" evidence="9">
    <location>
        <position position="267"/>
    </location>
</feature>
<evidence type="ECO:0000313" key="14">
    <source>
        <dbReference type="Proteomes" id="UP001178507"/>
    </source>
</evidence>
<feature type="binding site" evidence="8">
    <location>
        <position position="282"/>
    </location>
    <ligand>
        <name>ATP</name>
        <dbReference type="ChEBI" id="CHEBI:30616"/>
    </ligand>
</feature>
<dbReference type="FunFam" id="3.30.200.20:FF:000042">
    <property type="entry name" value="Aurora kinase A"/>
    <property type="match status" value="1"/>
</dbReference>
<protein>
    <recommendedName>
        <fullName evidence="10">Aurora kinase</fullName>
        <ecNumber evidence="10">2.7.11.1</ecNumber>
    </recommendedName>
</protein>
<dbReference type="CDD" id="cd14007">
    <property type="entry name" value="STKc_Aurora"/>
    <property type="match status" value="1"/>
</dbReference>
<feature type="compositionally biased region" description="Acidic residues" evidence="11">
    <location>
        <begin position="608"/>
        <end position="617"/>
    </location>
</feature>
<reference evidence="13" key="1">
    <citation type="submission" date="2023-08" db="EMBL/GenBank/DDBJ databases">
        <authorList>
            <person name="Chen Y."/>
            <person name="Shah S."/>
            <person name="Dougan E. K."/>
            <person name="Thang M."/>
            <person name="Chan C."/>
        </authorList>
    </citation>
    <scope>NUCLEOTIDE SEQUENCE</scope>
</reference>
<evidence type="ECO:0000256" key="7">
    <source>
        <dbReference type="PIRSR" id="PIRSR630616-1"/>
    </source>
</evidence>
<organism evidence="13 14">
    <name type="scientific">Effrenium voratum</name>
    <dbReference type="NCBI Taxonomy" id="2562239"/>
    <lineage>
        <taxon>Eukaryota</taxon>
        <taxon>Sar</taxon>
        <taxon>Alveolata</taxon>
        <taxon>Dinophyceae</taxon>
        <taxon>Suessiales</taxon>
        <taxon>Symbiodiniaceae</taxon>
        <taxon>Effrenium</taxon>
    </lineage>
</organism>
<evidence type="ECO:0000256" key="11">
    <source>
        <dbReference type="SAM" id="MobiDB-lite"/>
    </source>
</evidence>
<dbReference type="Proteomes" id="UP001178507">
    <property type="component" value="Unassembled WGS sequence"/>
</dbReference>
<dbReference type="EC" id="2.7.11.1" evidence="10"/>
<sequence>MGSTGRQCSNPKCSRREAVEEAALACRCGDSFCTEACWIQGWHAGHQSRCPCAAEIISEAAEHRSQRRGAALLASLALTRWNEKHAEAKAPRLHRNESSRSRFARSQSSKASSWVSLAEAEADSLPDPEKGECPWGCSADDFERLAELGAGSCGTVTKVSHKFTGEVFALKTIQRQLVQDNKLQEYVAREVATQQKLKHPNIVRLCEYFEDSDQIYLLLEFAPEGSLFSKIRAQNCIAHAEAASIFVDVTSALIHLHRHGIAHRDLKPENVLLFPDRAKLADFGWCAELTRDGRKTFCGTMDYLSPEMVSRQPHDHRVDIWALGVLLYEMLVGQPPFQGRNNAHALQRILSVDLVMPTALPEGAAALIQALMQATPEDRPSLEAALRWPWLQDTTSDDEMAIPVEAAECSEETFPVQVPAMHLQPKCVSQRCAYSRTRCQTSEASGQRASSLTRSCPAQVTPAQTLQANAKRKSSKQNSSAFGGALRPYHADWVLPAHEEKNASQKQEGAFLLSSCLKPASGLQLRCDEDPPATGNAVAWVDTELYSSIRSWVRQEQEQAIGKESDAGSRAQAWGQARTRPQNSSVDMSQPFSQRLSGSSMSSAWDCGDADASTDVEGDWRSLPPSGSIHAAGCAAASATKAKAFAPGPAG</sequence>
<evidence type="ECO:0000256" key="2">
    <source>
        <dbReference type="ARBA" id="ARBA00022527"/>
    </source>
</evidence>
<keyword evidence="14" id="KW-1185">Reference proteome</keyword>
<evidence type="ECO:0000256" key="1">
    <source>
        <dbReference type="ARBA" id="ARBA00011245"/>
    </source>
</evidence>
<evidence type="ECO:0000256" key="4">
    <source>
        <dbReference type="ARBA" id="ARBA00022741"/>
    </source>
</evidence>
<evidence type="ECO:0000256" key="10">
    <source>
        <dbReference type="RuleBase" id="RU367134"/>
    </source>
</evidence>
<feature type="binding site" evidence="8">
    <location>
        <position position="171"/>
    </location>
    <ligand>
        <name>ATP</name>
        <dbReference type="ChEBI" id="CHEBI:30616"/>
    </ligand>
</feature>
<accession>A0AA36I7I1</accession>
<evidence type="ECO:0000256" key="8">
    <source>
        <dbReference type="PIRSR" id="PIRSR630616-2"/>
    </source>
</evidence>
<feature type="compositionally biased region" description="Polar residues" evidence="11">
    <location>
        <begin position="579"/>
        <end position="603"/>
    </location>
</feature>
<dbReference type="GO" id="GO:0005524">
    <property type="term" value="F:ATP binding"/>
    <property type="evidence" value="ECO:0007669"/>
    <property type="project" value="UniProtKB-UniRule"/>
</dbReference>
<evidence type="ECO:0000313" key="13">
    <source>
        <dbReference type="EMBL" id="CAJ1382482.1"/>
    </source>
</evidence>
<evidence type="ECO:0000256" key="6">
    <source>
        <dbReference type="ARBA" id="ARBA00022840"/>
    </source>
</evidence>
<dbReference type="AlphaFoldDB" id="A0AA36I7I1"/>
<proteinExistence type="inferred from homology"/>
<feature type="binding site" evidence="8">
    <location>
        <begin position="269"/>
        <end position="270"/>
    </location>
    <ligand>
        <name>ATP</name>
        <dbReference type="ChEBI" id="CHEBI:30616"/>
    </ligand>
</feature>